<accession>A0ABV8P7J4</accession>
<evidence type="ECO:0008006" key="3">
    <source>
        <dbReference type="Google" id="ProtNLM"/>
    </source>
</evidence>
<dbReference type="RefSeq" id="WP_378981710.1">
    <property type="nucleotide sequence ID" value="NZ_JBHSBW010000007.1"/>
</dbReference>
<comment type="caution">
    <text evidence="1">The sequence shown here is derived from an EMBL/GenBank/DDBJ whole genome shotgun (WGS) entry which is preliminary data.</text>
</comment>
<keyword evidence="2" id="KW-1185">Reference proteome</keyword>
<evidence type="ECO:0000313" key="1">
    <source>
        <dbReference type="EMBL" id="MFC4210170.1"/>
    </source>
</evidence>
<gene>
    <name evidence="1" type="ORF">ACFOWA_03185</name>
</gene>
<name>A0ABV8P7J4_9SPHI</name>
<reference evidence="2" key="1">
    <citation type="journal article" date="2019" name="Int. J. Syst. Evol. Microbiol.">
        <title>The Global Catalogue of Microorganisms (GCM) 10K type strain sequencing project: providing services to taxonomists for standard genome sequencing and annotation.</title>
        <authorList>
            <consortium name="The Broad Institute Genomics Platform"/>
            <consortium name="The Broad Institute Genome Sequencing Center for Infectious Disease"/>
            <person name="Wu L."/>
            <person name="Ma J."/>
        </authorList>
    </citation>
    <scope>NUCLEOTIDE SEQUENCE [LARGE SCALE GENOMIC DNA]</scope>
    <source>
        <strain evidence="2">CCM 8691</strain>
    </source>
</reference>
<evidence type="ECO:0000313" key="2">
    <source>
        <dbReference type="Proteomes" id="UP001595789"/>
    </source>
</evidence>
<dbReference type="Proteomes" id="UP001595789">
    <property type="component" value="Unassembled WGS sequence"/>
</dbReference>
<proteinExistence type="predicted"/>
<protein>
    <recommendedName>
        <fullName evidence="3">DAC domain-containing protein</fullName>
    </recommendedName>
</protein>
<organism evidence="1 2">
    <name type="scientific">Pedobacter lithocola</name>
    <dbReference type="NCBI Taxonomy" id="1908239"/>
    <lineage>
        <taxon>Bacteria</taxon>
        <taxon>Pseudomonadati</taxon>
        <taxon>Bacteroidota</taxon>
        <taxon>Sphingobacteriia</taxon>
        <taxon>Sphingobacteriales</taxon>
        <taxon>Sphingobacteriaceae</taxon>
        <taxon>Pedobacter</taxon>
    </lineage>
</organism>
<sequence length="100" mass="11472">MVANGFGGVLRAKKMPGKIYISQTATANSKSLIPHDPKHYGTRHRSMIAYCWNHPTALGLVISQDGDIRVFTRVEDKLIMWENIKTQQYLRNKSQRKMQV</sequence>
<dbReference type="EMBL" id="JBHSBW010000007">
    <property type="protein sequence ID" value="MFC4210170.1"/>
    <property type="molecule type" value="Genomic_DNA"/>
</dbReference>